<dbReference type="Pfam" id="PF11277">
    <property type="entry name" value="Med24_N"/>
    <property type="match status" value="2"/>
</dbReference>
<keyword evidence="5" id="KW-0010">Activator</keyword>
<dbReference type="InterPro" id="IPR021429">
    <property type="entry name" value="Mediator_Med24"/>
</dbReference>
<dbReference type="RefSeq" id="XP_009014369.1">
    <property type="nucleotide sequence ID" value="XM_009016121.1"/>
</dbReference>
<comment type="similarity">
    <text evidence="2">Belongs to the Mediator complex subunit 24 family.</text>
</comment>
<evidence type="ECO:0000256" key="5">
    <source>
        <dbReference type="ARBA" id="ARBA00023159"/>
    </source>
</evidence>
<evidence type="ECO:0000256" key="7">
    <source>
        <dbReference type="ARBA" id="ARBA00023242"/>
    </source>
</evidence>
<evidence type="ECO:0000256" key="8">
    <source>
        <dbReference type="ARBA" id="ARBA00031960"/>
    </source>
</evidence>
<evidence type="ECO:0000313" key="12">
    <source>
        <dbReference type="Proteomes" id="UP000015101"/>
    </source>
</evidence>
<accession>T1FSI7</accession>
<dbReference type="AlphaFoldDB" id="T1FSI7"/>
<reference evidence="11" key="3">
    <citation type="submission" date="2015-06" db="UniProtKB">
        <authorList>
            <consortium name="EnsemblMetazoa"/>
        </authorList>
    </citation>
    <scope>IDENTIFICATION</scope>
</reference>
<dbReference type="GO" id="GO:0003712">
    <property type="term" value="F:transcription coregulator activity"/>
    <property type="evidence" value="ECO:0000318"/>
    <property type="project" value="GO_Central"/>
</dbReference>
<dbReference type="PANTHER" id="PTHR12898:SF1">
    <property type="entry name" value="MEDIATOR OF RNA POLYMERASE II TRANSCRIPTION SUBUNIT 24"/>
    <property type="match status" value="1"/>
</dbReference>
<dbReference type="EnsemblMetazoa" id="HelroT191032">
    <property type="protein sequence ID" value="HelroP191032"/>
    <property type="gene ID" value="HelroG191032"/>
</dbReference>
<dbReference type="eggNOG" id="ENOG502QPJD">
    <property type="taxonomic scope" value="Eukaryota"/>
</dbReference>
<dbReference type="HOGENOM" id="CLU_007484_0_0_1"/>
<dbReference type="STRING" id="6412.T1FSI7"/>
<dbReference type="FunCoup" id="T1FSI7">
    <property type="interactions" value="630"/>
</dbReference>
<name>T1FSI7_HELRO</name>
<keyword evidence="7" id="KW-0539">Nucleus</keyword>
<feature type="region of interest" description="Disordered" evidence="9">
    <location>
        <begin position="872"/>
        <end position="910"/>
    </location>
</feature>
<evidence type="ECO:0000313" key="11">
    <source>
        <dbReference type="EnsemblMetazoa" id="HelroP191032"/>
    </source>
</evidence>
<evidence type="ECO:0000313" key="10">
    <source>
        <dbReference type="EMBL" id="ESO07758.1"/>
    </source>
</evidence>
<dbReference type="KEGG" id="hro:HELRODRAFT_191032"/>
<comment type="subcellular location">
    <subcellularLocation>
        <location evidence="1">Nucleus</location>
    </subcellularLocation>
</comment>
<keyword evidence="12" id="KW-1185">Reference proteome</keyword>
<dbReference type="GeneID" id="20211784"/>
<evidence type="ECO:0000256" key="4">
    <source>
        <dbReference type="ARBA" id="ARBA00023015"/>
    </source>
</evidence>
<dbReference type="GO" id="GO:0060261">
    <property type="term" value="P:positive regulation of transcription initiation by RNA polymerase II"/>
    <property type="evidence" value="ECO:0000318"/>
    <property type="project" value="GO_Central"/>
</dbReference>
<reference evidence="10 12" key="2">
    <citation type="journal article" date="2013" name="Nature">
        <title>Insights into bilaterian evolution from three spiralian genomes.</title>
        <authorList>
            <person name="Simakov O."/>
            <person name="Marletaz F."/>
            <person name="Cho S.J."/>
            <person name="Edsinger-Gonzales E."/>
            <person name="Havlak P."/>
            <person name="Hellsten U."/>
            <person name="Kuo D.H."/>
            <person name="Larsson T."/>
            <person name="Lv J."/>
            <person name="Arendt D."/>
            <person name="Savage R."/>
            <person name="Osoegawa K."/>
            <person name="de Jong P."/>
            <person name="Grimwood J."/>
            <person name="Chapman J.A."/>
            <person name="Shapiro H."/>
            <person name="Aerts A."/>
            <person name="Otillar R.P."/>
            <person name="Terry A.Y."/>
            <person name="Boore J.L."/>
            <person name="Grigoriev I.V."/>
            <person name="Lindberg D.R."/>
            <person name="Seaver E.C."/>
            <person name="Weisblat D.A."/>
            <person name="Putnam N.H."/>
            <person name="Rokhsar D.S."/>
        </authorList>
    </citation>
    <scope>NUCLEOTIDE SEQUENCE</scope>
</reference>
<dbReference type="InParanoid" id="T1FSI7"/>
<evidence type="ECO:0000256" key="6">
    <source>
        <dbReference type="ARBA" id="ARBA00023163"/>
    </source>
</evidence>
<protein>
    <recommendedName>
        <fullName evidence="3">Mediator of RNA polymerase II transcription subunit 24</fullName>
    </recommendedName>
    <alternativeName>
        <fullName evidence="8">Mediator complex subunit 24</fullName>
    </alternativeName>
</protein>
<keyword evidence="6" id="KW-0804">Transcription</keyword>
<gene>
    <name evidence="11" type="primary">20211784</name>
    <name evidence="10" type="ORF">HELRODRAFT_191032</name>
</gene>
<proteinExistence type="inferred from homology"/>
<dbReference type="OMA" id="WKERWTE"/>
<evidence type="ECO:0000256" key="3">
    <source>
        <dbReference type="ARBA" id="ARBA00019693"/>
    </source>
</evidence>
<sequence>MVCEYNGNLTVAVRSIIVKAWKERWTEEQWSRAMQSYMIYVESSKTFNVLLEQVMISSSPNVHILQYLKHALFSKMATFASAMKSVVGYEDVSQTFCISTLLKFVEELFPHILSSSHPVDLQQIPDSWVQLLTWLYTIISRTLIKLSTDSKYSLEMAARVLKMSSALLDKIHSNEISRAYVALSLAPSDNSPSNRSQKLEASTNEISRLLSTPTYQQLSEELKTAISSCLKHDFNPNYPVGPPYIVDFTRQNLNVCVNVLITMEAYLYRVNDLQLLADKLIALETLQGLPRSVLYCEILRSSFLGLLDNDVIPEDIKWSSFIFLKIPQLFQKMVATSKKDSEDEQSELYQGLKLLLDSQSLFVSVDYKCKCSSSLQSLLNELVRYSLLSEASSKDIIFRRQKDWNASSCNTIIQSLTNEALFLIQKAEPTATTILKSLDITKNQDLLLNVMTQMMSGKSFELISSAAGAIGKLQNFVMKLIIVNESSKTATGETGKNSQTRAALFDISFLMLCHIVQFFGIEIISSCPEGSNSFFFQWATRCLPDKHDQFKLSSLQMNSDPFKVEFVLSQLTGPEFKTSLVKWNEMCCNSPQAIQESLVLWEYNIIDDELMRQILDSAKGTMCCLMVVIATWLCSLYNVSGEDRQQRCCKMLAQLLQPRNPSDSVVNFSERNQLAKEFVYYVADLTLPPSALSNIANMLQQKQQLNGNTTLPNHQPPFGKRFLLQQTQPQQYSHTIFTLKEKILACHELPKLFSQTLNSAYRKNSIGVRDLLHLKEIYRVAGSQWFITQMVKDITKLDKPEDVERLVCLYHSLCHLDMKSLTVNLIDKVIPNIMTSSCHLKSLMDPWGTGIAKLCTLNVATLYKMATRKVGVTDGDSSGSNDKKRPWNDSTSDDNMETPSKIKKEAASQDVNNKNYSSNAGAGFNALSLTDDFLFSDQREITPMNDSPPSSSTSPSSSFLDDLSDSLACMFLMFQPCVTGTLICPRTGFALAFIKESLKLDRDCAQFILHNLPSSMVPQLMRYLNSDITPHHIFTMVKRDSPSWKYTISRALHNYSHYKQQQLQL</sequence>
<dbReference type="OrthoDB" id="21216at2759"/>
<dbReference type="GO" id="GO:0016592">
    <property type="term" value="C:mediator complex"/>
    <property type="evidence" value="ECO:0000318"/>
    <property type="project" value="GO_Central"/>
</dbReference>
<organism evidence="11 12">
    <name type="scientific">Helobdella robusta</name>
    <name type="common">Californian leech</name>
    <dbReference type="NCBI Taxonomy" id="6412"/>
    <lineage>
        <taxon>Eukaryota</taxon>
        <taxon>Metazoa</taxon>
        <taxon>Spiralia</taxon>
        <taxon>Lophotrochozoa</taxon>
        <taxon>Annelida</taxon>
        <taxon>Clitellata</taxon>
        <taxon>Hirudinea</taxon>
        <taxon>Rhynchobdellida</taxon>
        <taxon>Glossiphoniidae</taxon>
        <taxon>Helobdella</taxon>
    </lineage>
</organism>
<dbReference type="CTD" id="20211784"/>
<dbReference type="Proteomes" id="UP000015101">
    <property type="component" value="Unassembled WGS sequence"/>
</dbReference>
<keyword evidence="4" id="KW-0805">Transcription regulation</keyword>
<evidence type="ECO:0000256" key="2">
    <source>
        <dbReference type="ARBA" id="ARBA00007864"/>
    </source>
</evidence>
<evidence type="ECO:0000256" key="1">
    <source>
        <dbReference type="ARBA" id="ARBA00004123"/>
    </source>
</evidence>
<dbReference type="EMBL" id="KB096183">
    <property type="protein sequence ID" value="ESO07758.1"/>
    <property type="molecule type" value="Genomic_DNA"/>
</dbReference>
<dbReference type="PANTHER" id="PTHR12898">
    <property type="entry name" value="MEDIATOR OF RNA POLYMERASE II TRANSCRIPTION SUBUNIT 24"/>
    <property type="match status" value="1"/>
</dbReference>
<reference evidence="12" key="1">
    <citation type="submission" date="2012-12" db="EMBL/GenBank/DDBJ databases">
        <authorList>
            <person name="Hellsten U."/>
            <person name="Grimwood J."/>
            <person name="Chapman J.A."/>
            <person name="Shapiro H."/>
            <person name="Aerts A."/>
            <person name="Otillar R.P."/>
            <person name="Terry A.Y."/>
            <person name="Boore J.L."/>
            <person name="Simakov O."/>
            <person name="Marletaz F."/>
            <person name="Cho S.-J."/>
            <person name="Edsinger-Gonzales E."/>
            <person name="Havlak P."/>
            <person name="Kuo D.-H."/>
            <person name="Larsson T."/>
            <person name="Lv J."/>
            <person name="Arendt D."/>
            <person name="Savage R."/>
            <person name="Osoegawa K."/>
            <person name="de Jong P."/>
            <person name="Lindberg D.R."/>
            <person name="Seaver E.C."/>
            <person name="Weisblat D.A."/>
            <person name="Putnam N.H."/>
            <person name="Grigoriev I.V."/>
            <person name="Rokhsar D.S."/>
        </authorList>
    </citation>
    <scope>NUCLEOTIDE SEQUENCE</scope>
</reference>
<evidence type="ECO:0000256" key="9">
    <source>
        <dbReference type="SAM" id="MobiDB-lite"/>
    </source>
</evidence>
<dbReference type="EMBL" id="AMQM01003516">
    <property type="status" value="NOT_ANNOTATED_CDS"/>
    <property type="molecule type" value="Genomic_DNA"/>
</dbReference>